<dbReference type="OrthoDB" id="9816041at2"/>
<feature type="transmembrane region" description="Helical" evidence="7">
    <location>
        <begin position="271"/>
        <end position="289"/>
    </location>
</feature>
<dbReference type="GO" id="GO:0005886">
    <property type="term" value="C:plasma membrane"/>
    <property type="evidence" value="ECO:0007669"/>
    <property type="project" value="UniProtKB-SubCell"/>
</dbReference>
<feature type="transmembrane region" description="Helical" evidence="7">
    <location>
        <begin position="309"/>
        <end position="330"/>
    </location>
</feature>
<organism evidence="9 10">
    <name type="scientific">Salibacterium salarium</name>
    <dbReference type="NCBI Taxonomy" id="284579"/>
    <lineage>
        <taxon>Bacteria</taxon>
        <taxon>Bacillati</taxon>
        <taxon>Bacillota</taxon>
        <taxon>Bacilli</taxon>
        <taxon>Bacillales</taxon>
        <taxon>Bacillaceae</taxon>
    </lineage>
</organism>
<feature type="transmembrane region" description="Helical" evidence="7">
    <location>
        <begin position="458"/>
        <end position="477"/>
    </location>
</feature>
<dbReference type="AlphaFoldDB" id="A0A3R9PBK3"/>
<dbReference type="PANTHER" id="PTHR42718:SF24">
    <property type="entry name" value="MAJOR FACILITATOR SUPERFAMILY (MFS) PROFILE DOMAIN-CONTAINING PROTEIN"/>
    <property type="match status" value="1"/>
</dbReference>
<feature type="transmembrane region" description="Helical" evidence="7">
    <location>
        <begin position="368"/>
        <end position="388"/>
    </location>
</feature>
<dbReference type="InterPro" id="IPR004638">
    <property type="entry name" value="EmrB-like"/>
</dbReference>
<dbReference type="InterPro" id="IPR036259">
    <property type="entry name" value="MFS_trans_sf"/>
</dbReference>
<feature type="transmembrane region" description="Helical" evidence="7">
    <location>
        <begin position="229"/>
        <end position="251"/>
    </location>
</feature>
<feature type="domain" description="Major facilitator superfamily (MFS) profile" evidence="8">
    <location>
        <begin position="19"/>
        <end position="482"/>
    </location>
</feature>
<evidence type="ECO:0000313" key="10">
    <source>
        <dbReference type="Proteomes" id="UP000275076"/>
    </source>
</evidence>
<dbReference type="CDD" id="cd17503">
    <property type="entry name" value="MFS_LmrB_MDR_like"/>
    <property type="match status" value="1"/>
</dbReference>
<dbReference type="InterPro" id="IPR020846">
    <property type="entry name" value="MFS_dom"/>
</dbReference>
<keyword evidence="3" id="KW-1003">Cell membrane</keyword>
<evidence type="ECO:0000256" key="1">
    <source>
        <dbReference type="ARBA" id="ARBA00004651"/>
    </source>
</evidence>
<feature type="transmembrane region" description="Helical" evidence="7">
    <location>
        <begin position="20"/>
        <end position="45"/>
    </location>
</feature>
<reference evidence="9 10" key="1">
    <citation type="submission" date="2018-10" db="EMBL/GenBank/DDBJ databases">
        <title>Draft genome sequence of Bacillus salarius IM0101, isolated from a hypersaline soil in Inner Mongolia, China.</title>
        <authorList>
            <person name="Yamprayoonswat W."/>
            <person name="Boonvisut S."/>
            <person name="Jumpathong W."/>
            <person name="Sittihan S."/>
            <person name="Ruangsuj P."/>
            <person name="Wanthongcharoen S."/>
            <person name="Thongpramul N."/>
            <person name="Pimmason S."/>
            <person name="Yu B."/>
            <person name="Yasawong M."/>
        </authorList>
    </citation>
    <scope>NUCLEOTIDE SEQUENCE [LARGE SCALE GENOMIC DNA]</scope>
    <source>
        <strain evidence="9 10">IM0101</strain>
    </source>
</reference>
<dbReference type="SUPFAM" id="SSF103473">
    <property type="entry name" value="MFS general substrate transporter"/>
    <property type="match status" value="1"/>
</dbReference>
<feature type="transmembrane region" description="Helical" evidence="7">
    <location>
        <begin position="84"/>
        <end position="103"/>
    </location>
</feature>
<dbReference type="NCBIfam" id="TIGR00711">
    <property type="entry name" value="efflux_EmrB"/>
    <property type="match status" value="1"/>
</dbReference>
<feature type="transmembrane region" description="Helical" evidence="7">
    <location>
        <begin position="409"/>
        <end position="429"/>
    </location>
</feature>
<comment type="subcellular location">
    <subcellularLocation>
        <location evidence="1">Cell membrane</location>
        <topology evidence="1">Multi-pass membrane protein</topology>
    </subcellularLocation>
</comment>
<name>A0A3R9PBK3_9BACI</name>
<sequence length="499" mass="54158">MNSLTNDSWSLPPVQKGLMIAALMAGAFMGIINETLLATALPTIMDVFGLEESTVQWLTTVFLLTNGIMIPISAFLIERFTTRGLFLSAIGLFGIGTLVASLAPTFSVLLLARVIQAAGSGIMLPLLMTVLLAIVPIERRGLAMGLAGVVISFAPAIGPTLSGWLLEHFEWRALFYTVLPIVGVTITLAFLCIRNVTELSKPKIDILSIILSSFGFGGILYGFSTVAEMGWDGSTVLLSIIGGFIVLFFFIRRQLRIKVPMLEFRIFQFPIFTISMLITMAVLISMIGAETLLPLYMQTVMGFSPLESGLMLLPGAIVIGIMSPITGQLFDKFGAKWLAIFGLTIVTITTFLFTNITLDTSFTYLTTIYAIRMFGLSFAMMPVVTSALNQLPKKWYSHGSAMMNTMQQVSASLGTAMLVTFVGIGASRYSEGSSVDGLPQEGAETQAMLLAQLNGYQWAFMGSTILAFVALLLSFLLRSRKEEKAANYQEDEEQATANG</sequence>
<dbReference type="RefSeq" id="WP_125554259.1">
    <property type="nucleotide sequence ID" value="NZ_RBVX01000002.1"/>
</dbReference>
<evidence type="ECO:0000256" key="2">
    <source>
        <dbReference type="ARBA" id="ARBA00022448"/>
    </source>
</evidence>
<feature type="transmembrane region" description="Helical" evidence="7">
    <location>
        <begin position="57"/>
        <end position="77"/>
    </location>
</feature>
<dbReference type="Pfam" id="PF07690">
    <property type="entry name" value="MFS_1"/>
    <property type="match status" value="1"/>
</dbReference>
<dbReference type="Gene3D" id="1.20.1250.20">
    <property type="entry name" value="MFS general substrate transporter like domains"/>
    <property type="match status" value="1"/>
</dbReference>
<gene>
    <name evidence="9" type="ORF">D7Z54_02845</name>
</gene>
<dbReference type="PRINTS" id="PR01036">
    <property type="entry name" value="TCRTETB"/>
</dbReference>
<feature type="transmembrane region" description="Helical" evidence="7">
    <location>
        <begin position="142"/>
        <end position="161"/>
    </location>
</feature>
<keyword evidence="10" id="KW-1185">Reference proteome</keyword>
<keyword evidence="2" id="KW-0813">Transport</keyword>
<feature type="transmembrane region" description="Helical" evidence="7">
    <location>
        <begin position="115"/>
        <end position="135"/>
    </location>
</feature>
<keyword evidence="4 7" id="KW-0812">Transmembrane</keyword>
<comment type="caution">
    <text evidence="9">The sequence shown here is derived from an EMBL/GenBank/DDBJ whole genome shotgun (WGS) entry which is preliminary data.</text>
</comment>
<protein>
    <submittedName>
        <fullName evidence="9">DHA2 family efflux MFS transporter permease subunit</fullName>
    </submittedName>
</protein>
<keyword evidence="5 7" id="KW-1133">Transmembrane helix</keyword>
<evidence type="ECO:0000256" key="7">
    <source>
        <dbReference type="SAM" id="Phobius"/>
    </source>
</evidence>
<dbReference type="PANTHER" id="PTHR42718">
    <property type="entry name" value="MAJOR FACILITATOR SUPERFAMILY MULTIDRUG TRANSPORTER MFSC"/>
    <property type="match status" value="1"/>
</dbReference>
<dbReference type="InterPro" id="IPR011701">
    <property type="entry name" value="MFS"/>
</dbReference>
<accession>A0A3R9PBK3</accession>
<keyword evidence="6 7" id="KW-0472">Membrane</keyword>
<feature type="transmembrane region" description="Helical" evidence="7">
    <location>
        <begin position="337"/>
        <end position="356"/>
    </location>
</feature>
<evidence type="ECO:0000256" key="5">
    <source>
        <dbReference type="ARBA" id="ARBA00022989"/>
    </source>
</evidence>
<proteinExistence type="predicted"/>
<feature type="transmembrane region" description="Helical" evidence="7">
    <location>
        <begin position="173"/>
        <end position="192"/>
    </location>
</feature>
<evidence type="ECO:0000259" key="8">
    <source>
        <dbReference type="PROSITE" id="PS50850"/>
    </source>
</evidence>
<dbReference type="GO" id="GO:0022857">
    <property type="term" value="F:transmembrane transporter activity"/>
    <property type="evidence" value="ECO:0007669"/>
    <property type="project" value="InterPro"/>
</dbReference>
<evidence type="ECO:0000256" key="3">
    <source>
        <dbReference type="ARBA" id="ARBA00022475"/>
    </source>
</evidence>
<dbReference type="Gene3D" id="1.20.1720.10">
    <property type="entry name" value="Multidrug resistance protein D"/>
    <property type="match status" value="1"/>
</dbReference>
<dbReference type="PROSITE" id="PS50850">
    <property type="entry name" value="MFS"/>
    <property type="match status" value="1"/>
</dbReference>
<dbReference type="EMBL" id="RBVX01000002">
    <property type="protein sequence ID" value="RSL34793.1"/>
    <property type="molecule type" value="Genomic_DNA"/>
</dbReference>
<dbReference type="Proteomes" id="UP000275076">
    <property type="component" value="Unassembled WGS sequence"/>
</dbReference>
<evidence type="ECO:0000256" key="6">
    <source>
        <dbReference type="ARBA" id="ARBA00023136"/>
    </source>
</evidence>
<evidence type="ECO:0000313" key="9">
    <source>
        <dbReference type="EMBL" id="RSL34793.1"/>
    </source>
</evidence>
<feature type="transmembrane region" description="Helical" evidence="7">
    <location>
        <begin position="204"/>
        <end position="223"/>
    </location>
</feature>
<evidence type="ECO:0000256" key="4">
    <source>
        <dbReference type="ARBA" id="ARBA00022692"/>
    </source>
</evidence>